<dbReference type="SUPFAM" id="SSF53474">
    <property type="entry name" value="alpha/beta-Hydrolases"/>
    <property type="match status" value="2"/>
</dbReference>
<gene>
    <name evidence="4" type="ORF">PSNMU_V1.4_AUG-EV-PASAV3_0123790</name>
</gene>
<dbReference type="PANTHER" id="PTHR11559">
    <property type="entry name" value="CARBOXYLESTERASE"/>
    <property type="match status" value="1"/>
</dbReference>
<feature type="domain" description="Carboxylesterase type B" evidence="3">
    <location>
        <begin position="403"/>
        <end position="527"/>
    </location>
</feature>
<dbReference type="InterPro" id="IPR029058">
    <property type="entry name" value="AB_hydrolase_fold"/>
</dbReference>
<accession>A0A448ZT69</accession>
<feature type="region of interest" description="Disordered" evidence="1">
    <location>
        <begin position="285"/>
        <end position="338"/>
    </location>
</feature>
<feature type="region of interest" description="Disordered" evidence="1">
    <location>
        <begin position="367"/>
        <end position="389"/>
    </location>
</feature>
<keyword evidence="5" id="KW-1185">Reference proteome</keyword>
<sequence>MGKSNRDSPTPLSLSLSVSLLLPSMARRRHCAFSRASSLHPALLVALFLLGCACSPWCFVRSDELPGYELERERDHQRQRGPRVLSKVIEDGDKVITEELVKNNFVLDFVPECSSSVVEDYDPDKEIRTFITFNGTAYLNAWASDEDFESAPRYVEAFKGIKYGSVYKRFARSKQAYGYNYARYNTTDGGKTREIFINATKFGPKCIQPGIEEKHMKENCLYLNIWRPSRWKQSLNKTSICQQTFMGKGKYKKECEVILTTRTTNPDGSITLVVDKKNTSETVKKGGNFDKDGSIYDENTDVLNNNSDEKLSDGEKKKKDGVERRRAMRGAGLPGGLASEVTRELQGNNMGSTFDDLEDSLKDLNDLIEGSEDSGDDEDSEENSIEDANNNTLTGIGTYAIDRSGLLPVMVYIHGGGFTVGSGSDPMFNGAKVASRGQVIVITLNYRLGVFGFLPTFGRDQWKINGGMNGFMDIVNALLWIHRNIIQWGGNPKKITIVGPSSTPAVCLATMCPLLVGKFQRAILTSSIRETELENGSVVTRNGVSGASCLTSEQEPYQPLEGRIEITDKFLDYINETHYNYPQNPDPTRQDLIDWLSSLAQNSTEILQIANDENTVFVPQRPAHEFDYNRDGNITFTQQRRTFMTWDNEVFPRLPVELEDINPIDMIVGVRGNHKNKGEAPKKVKKPPKQKKPNSNKGNNRQQSDEAILSESNFKSSEDAPNNVMIIRKLEAAADAKGNETEEDDAFLADFSETNGIDCGNATAEGGRGNETECEEELYEYVFDFSGTTSDQDLCVSKQFAEIAARNVEGNVYGYVFDDGTELHGDRRLQSLYIEESPNHLRELAKSYEQVKYDTFRKSHPYYEGRETDFYDEESIYFFDNLSMDGSNFNGKSKFVLMRKELFNRWINFAKTGIPRYSGRTDRESNKYATWEAFPKGKVGSDTNDDIVPSYLYMPAELNGGKGQRRSKMISLDELVSNHALTKSRASGTDICTWVLEEENDDDGAFVEVLLDFNANTAFDYYVTILATMNPTINYVPDREYLAELPPTLSPTTLSYFVDQSILKSAAVPPPLLDAMVSVTMVVAAFAAVALG</sequence>
<feature type="compositionally biased region" description="Basic and acidic residues" evidence="1">
    <location>
        <begin position="285"/>
        <end position="294"/>
    </location>
</feature>
<feature type="region of interest" description="Disordered" evidence="1">
    <location>
        <begin position="672"/>
        <end position="706"/>
    </location>
</feature>
<evidence type="ECO:0000313" key="4">
    <source>
        <dbReference type="EMBL" id="VEU45216.1"/>
    </source>
</evidence>
<name>A0A448ZT69_9STRA</name>
<keyword evidence="2" id="KW-1133">Transmembrane helix</keyword>
<keyword evidence="2" id="KW-0472">Membrane</keyword>
<evidence type="ECO:0000259" key="3">
    <source>
        <dbReference type="Pfam" id="PF00135"/>
    </source>
</evidence>
<feature type="compositionally biased region" description="Basic and acidic residues" evidence="1">
    <location>
        <begin position="307"/>
        <end position="325"/>
    </location>
</feature>
<dbReference type="EMBL" id="CAACVS010000692">
    <property type="protein sequence ID" value="VEU45216.1"/>
    <property type="molecule type" value="Genomic_DNA"/>
</dbReference>
<evidence type="ECO:0000256" key="2">
    <source>
        <dbReference type="SAM" id="Phobius"/>
    </source>
</evidence>
<dbReference type="AlphaFoldDB" id="A0A448ZT69"/>
<evidence type="ECO:0000256" key="1">
    <source>
        <dbReference type="SAM" id="MobiDB-lite"/>
    </source>
</evidence>
<evidence type="ECO:0000313" key="5">
    <source>
        <dbReference type="Proteomes" id="UP000291116"/>
    </source>
</evidence>
<dbReference type="InterPro" id="IPR002018">
    <property type="entry name" value="CarbesteraseB"/>
</dbReference>
<feature type="compositionally biased region" description="Acidic residues" evidence="1">
    <location>
        <begin position="369"/>
        <end position="385"/>
    </location>
</feature>
<protein>
    <recommendedName>
        <fullName evidence="3">Carboxylesterase type B domain-containing protein</fullName>
    </recommendedName>
</protein>
<reference evidence="4 5" key="1">
    <citation type="submission" date="2019-01" db="EMBL/GenBank/DDBJ databases">
        <authorList>
            <person name="Ferrante I. M."/>
        </authorList>
    </citation>
    <scope>NUCLEOTIDE SEQUENCE [LARGE SCALE GENOMIC DNA]</scope>
    <source>
        <strain evidence="4 5">B856</strain>
    </source>
</reference>
<dbReference type="Proteomes" id="UP000291116">
    <property type="component" value="Unassembled WGS sequence"/>
</dbReference>
<dbReference type="OrthoDB" id="408631at2759"/>
<feature type="transmembrane region" description="Helical" evidence="2">
    <location>
        <begin position="38"/>
        <end position="60"/>
    </location>
</feature>
<keyword evidence="2" id="KW-0812">Transmembrane</keyword>
<feature type="compositionally biased region" description="Basic residues" evidence="1">
    <location>
        <begin position="683"/>
        <end position="694"/>
    </location>
</feature>
<dbReference type="Pfam" id="PF00135">
    <property type="entry name" value="COesterase"/>
    <property type="match status" value="1"/>
</dbReference>
<dbReference type="Gene3D" id="3.40.50.1820">
    <property type="entry name" value="alpha/beta hydrolase"/>
    <property type="match status" value="2"/>
</dbReference>
<proteinExistence type="predicted"/>
<organism evidence="4 5">
    <name type="scientific">Pseudo-nitzschia multistriata</name>
    <dbReference type="NCBI Taxonomy" id="183589"/>
    <lineage>
        <taxon>Eukaryota</taxon>
        <taxon>Sar</taxon>
        <taxon>Stramenopiles</taxon>
        <taxon>Ochrophyta</taxon>
        <taxon>Bacillariophyta</taxon>
        <taxon>Bacillariophyceae</taxon>
        <taxon>Bacillariophycidae</taxon>
        <taxon>Bacillariales</taxon>
        <taxon>Bacillariaceae</taxon>
        <taxon>Pseudo-nitzschia</taxon>
    </lineage>
</organism>
<dbReference type="InterPro" id="IPR050309">
    <property type="entry name" value="Type-B_Carboxylest/Lipase"/>
</dbReference>